<proteinExistence type="predicted"/>
<protein>
    <submittedName>
        <fullName evidence="2">Uncharacterized protein</fullName>
    </submittedName>
</protein>
<sequence length="600" mass="71188">MNNNFGIGRLLRLELFGEEYFCEVRILLEKLKATTNPRSQCLYLKEFAKKYTLLPELWQHWNIVEKRLTSEEVDSLQYKHFKSTQELPSCGKHLYVNYLDNNYIETSMQKYKRIESLKEGLFYPHQGLNKQYLNYDRNSSSALTKKELKEYSVALNLYNKLKNAVENNDEWFKWLKETNDFDYIINTCEYRLSKNPYDTLFWYSYLHFLKSFDTAMMLKTYSRYCRLFLFDYYHLHEYYVEILNAEIPCKVEFWVDYVSLCKTFKSCDEASAKMIEILIKVYNMPKDWTFASYYFDENLKVFAEIIKSKEISSTFKTAEPNESSKQSLQKYETTLKPSIPKLLTPMFYQHFQFKSTIMRYILDNASPQLLQKLQMSCKELFLQKPIPCCHNLCIKKEFQTKAGKTEPVFYENALAVSSIDLQRLNLENYHLVNSLEIIGLSQITIPYFRKCSLKYLTIHNQTITENEMEFLTSKVQFVEFLRVTLTKYDETDAPIEYVIEKLLHVPNIKLIDPIETTFTETTSQNLAALKRDQKFKSFYLNQLPADFDIENFCKFVKANAAEDAELKFSYDRTIGALLNDVLGRTLKAELRKISNHFKFL</sequence>
<dbReference type="WBParaSite" id="PS1159_v2.g6038.t1">
    <property type="protein sequence ID" value="PS1159_v2.g6038.t1"/>
    <property type="gene ID" value="PS1159_v2.g6038"/>
</dbReference>
<evidence type="ECO:0000313" key="2">
    <source>
        <dbReference type="WBParaSite" id="PS1159_v2.g6038.t1"/>
    </source>
</evidence>
<dbReference type="Proteomes" id="UP000887580">
    <property type="component" value="Unplaced"/>
</dbReference>
<organism evidence="1 2">
    <name type="scientific">Panagrolaimus sp. PS1159</name>
    <dbReference type="NCBI Taxonomy" id="55785"/>
    <lineage>
        <taxon>Eukaryota</taxon>
        <taxon>Metazoa</taxon>
        <taxon>Ecdysozoa</taxon>
        <taxon>Nematoda</taxon>
        <taxon>Chromadorea</taxon>
        <taxon>Rhabditida</taxon>
        <taxon>Tylenchina</taxon>
        <taxon>Panagrolaimomorpha</taxon>
        <taxon>Panagrolaimoidea</taxon>
        <taxon>Panagrolaimidae</taxon>
        <taxon>Panagrolaimus</taxon>
    </lineage>
</organism>
<evidence type="ECO:0000313" key="1">
    <source>
        <dbReference type="Proteomes" id="UP000887580"/>
    </source>
</evidence>
<reference evidence="2" key="1">
    <citation type="submission" date="2022-11" db="UniProtKB">
        <authorList>
            <consortium name="WormBaseParasite"/>
        </authorList>
    </citation>
    <scope>IDENTIFICATION</scope>
</reference>
<name>A0AC35GJF7_9BILA</name>
<accession>A0AC35GJF7</accession>